<comment type="caution">
    <text evidence="3">The sequence shown here is derived from an EMBL/GenBank/DDBJ whole genome shotgun (WGS) entry which is preliminary data.</text>
</comment>
<dbReference type="EMBL" id="JAACFV010000006">
    <property type="protein sequence ID" value="KAF7513335.1"/>
    <property type="molecule type" value="Genomic_DNA"/>
</dbReference>
<feature type="chain" id="PRO_5034083410" evidence="2">
    <location>
        <begin position="33"/>
        <end position="216"/>
    </location>
</feature>
<name>A0A8H7AY96_9EURO</name>
<reference evidence="3" key="1">
    <citation type="submission" date="2020-02" db="EMBL/GenBank/DDBJ databases">
        <authorList>
            <person name="Palmer J.M."/>
        </authorList>
    </citation>
    <scope>NUCLEOTIDE SEQUENCE</scope>
    <source>
        <strain evidence="3">EPUS1.4</strain>
        <tissue evidence="3">Thallus</tissue>
    </source>
</reference>
<protein>
    <submittedName>
        <fullName evidence="3">Uncharacterized protein</fullName>
    </submittedName>
</protein>
<feature type="transmembrane region" description="Helical" evidence="1">
    <location>
        <begin position="189"/>
        <end position="215"/>
    </location>
</feature>
<evidence type="ECO:0000256" key="1">
    <source>
        <dbReference type="SAM" id="Phobius"/>
    </source>
</evidence>
<organism evidence="3 4">
    <name type="scientific">Endocarpon pusillum</name>
    <dbReference type="NCBI Taxonomy" id="364733"/>
    <lineage>
        <taxon>Eukaryota</taxon>
        <taxon>Fungi</taxon>
        <taxon>Dikarya</taxon>
        <taxon>Ascomycota</taxon>
        <taxon>Pezizomycotina</taxon>
        <taxon>Eurotiomycetes</taxon>
        <taxon>Chaetothyriomycetidae</taxon>
        <taxon>Verrucariales</taxon>
        <taxon>Verrucariaceae</taxon>
        <taxon>Endocarpon</taxon>
    </lineage>
</organism>
<evidence type="ECO:0000256" key="2">
    <source>
        <dbReference type="SAM" id="SignalP"/>
    </source>
</evidence>
<keyword evidence="1" id="KW-0812">Transmembrane</keyword>
<sequence>MAGLSSFKAQADRIKLLALFILAFSCLSLVAAAPTESGLTTLSDVEKRDASTLSPHHVDALAIRAPVAADNKVSKRESAGLYWGPVYIGNLKLTLTNPHDGYAGPKFPNANHINFHVYLRGPRADYKKELVNLHIVRYGSGGRDCLYMWDSVSKKTIFDKCFDDWGNAIPEAVAAAKATVDTLLKNADAIAAVAIIAALGVALAAVLAGLGVAVVI</sequence>
<keyword evidence="2" id="KW-0732">Signal</keyword>
<dbReference type="OrthoDB" id="5419387at2759"/>
<keyword evidence="4" id="KW-1185">Reference proteome</keyword>
<feature type="signal peptide" evidence="2">
    <location>
        <begin position="1"/>
        <end position="32"/>
    </location>
</feature>
<dbReference type="AlphaFoldDB" id="A0A8H7AY96"/>
<keyword evidence="1" id="KW-1133">Transmembrane helix</keyword>
<accession>A0A8H7AY96</accession>
<dbReference type="Proteomes" id="UP000606974">
    <property type="component" value="Unassembled WGS sequence"/>
</dbReference>
<gene>
    <name evidence="3" type="ORF">GJ744_009756</name>
</gene>
<proteinExistence type="predicted"/>
<evidence type="ECO:0000313" key="3">
    <source>
        <dbReference type="EMBL" id="KAF7513335.1"/>
    </source>
</evidence>
<keyword evidence="1" id="KW-0472">Membrane</keyword>
<evidence type="ECO:0000313" key="4">
    <source>
        <dbReference type="Proteomes" id="UP000606974"/>
    </source>
</evidence>